<dbReference type="InterPro" id="IPR042185">
    <property type="entry name" value="Serpin_sf_2"/>
</dbReference>
<name>D4KZ73_9FIRM</name>
<dbReference type="InterPro" id="IPR023796">
    <property type="entry name" value="Serpin_dom"/>
</dbReference>
<dbReference type="InterPro" id="IPR042178">
    <property type="entry name" value="Serpin_sf_1"/>
</dbReference>
<dbReference type="EMBL" id="FP929050">
    <property type="protein sequence ID" value="CBL12663.1"/>
    <property type="molecule type" value="Genomic_DNA"/>
</dbReference>
<evidence type="ECO:0000256" key="1">
    <source>
        <dbReference type="RuleBase" id="RU000411"/>
    </source>
</evidence>
<dbReference type="SUPFAM" id="SSF56574">
    <property type="entry name" value="Serpins"/>
    <property type="match status" value="1"/>
</dbReference>
<dbReference type="AlphaFoldDB" id="D4KZ73"/>
<dbReference type="InterPro" id="IPR000215">
    <property type="entry name" value="Serpin_fam"/>
</dbReference>
<evidence type="ECO:0000313" key="3">
    <source>
        <dbReference type="EMBL" id="CBL12663.1"/>
    </source>
</evidence>
<dbReference type="PANTHER" id="PTHR11461">
    <property type="entry name" value="SERINE PROTEASE INHIBITOR, SERPIN"/>
    <property type="match status" value="1"/>
</dbReference>
<evidence type="ECO:0000313" key="4">
    <source>
        <dbReference type="Proteomes" id="UP000008953"/>
    </source>
</evidence>
<dbReference type="Gene3D" id="2.30.39.10">
    <property type="entry name" value="Alpha-1-antitrypsin, domain 1"/>
    <property type="match status" value="1"/>
</dbReference>
<dbReference type="Proteomes" id="UP000008953">
    <property type="component" value="Chromosome"/>
</dbReference>
<accession>D4KZ73</accession>
<dbReference type="PATRIC" id="fig|718255.3.peg.3310"/>
<dbReference type="PROSITE" id="PS00284">
    <property type="entry name" value="SERPIN"/>
    <property type="match status" value="1"/>
</dbReference>
<feature type="domain" description="Serpin" evidence="2">
    <location>
        <begin position="1"/>
        <end position="224"/>
    </location>
</feature>
<dbReference type="GO" id="GO:0005615">
    <property type="term" value="C:extracellular space"/>
    <property type="evidence" value="ECO:0007669"/>
    <property type="project" value="InterPro"/>
</dbReference>
<dbReference type="InterPro" id="IPR036186">
    <property type="entry name" value="Serpin_sf"/>
</dbReference>
<comment type="similarity">
    <text evidence="1">Belongs to the serpin family.</text>
</comment>
<dbReference type="Gene3D" id="3.30.497.10">
    <property type="entry name" value="Antithrombin, subunit I, domain 2"/>
    <property type="match status" value="1"/>
</dbReference>
<reference evidence="3 4" key="2">
    <citation type="submission" date="2010-03" db="EMBL/GenBank/DDBJ databases">
        <authorList>
            <person name="Pajon A."/>
        </authorList>
    </citation>
    <scope>NUCLEOTIDE SEQUENCE [LARGE SCALE GENOMIC DNA]</scope>
    <source>
        <strain evidence="3 4">XB6B4</strain>
    </source>
</reference>
<reference evidence="3 4" key="1">
    <citation type="submission" date="2010-03" db="EMBL/GenBank/DDBJ databases">
        <title>The genome sequence of Roseburia intestinalis XB6B4.</title>
        <authorList>
            <consortium name="metaHIT consortium -- http://www.metahit.eu/"/>
            <person name="Pajon A."/>
            <person name="Turner K."/>
            <person name="Parkhill J."/>
            <person name="Bernalier A."/>
        </authorList>
    </citation>
    <scope>NUCLEOTIDE SEQUENCE [LARGE SCALE GENOMIC DNA]</scope>
    <source>
        <strain evidence="3 4">XB6B4</strain>
    </source>
</reference>
<evidence type="ECO:0000259" key="2">
    <source>
        <dbReference type="SMART" id="SM00093"/>
    </source>
</evidence>
<dbReference type="GO" id="GO:0004867">
    <property type="term" value="F:serine-type endopeptidase inhibitor activity"/>
    <property type="evidence" value="ECO:0007669"/>
    <property type="project" value="InterPro"/>
</dbReference>
<gene>
    <name evidence="3" type="ORF">RO1_21430</name>
</gene>
<dbReference type="HOGENOM" id="CLU_023330_6_0_9"/>
<dbReference type="KEGG" id="rix:RO1_21430"/>
<dbReference type="SMART" id="SM00093">
    <property type="entry name" value="SERPIN"/>
    <property type="match status" value="1"/>
</dbReference>
<dbReference type="PANTHER" id="PTHR11461:SF211">
    <property type="entry name" value="GH10112P-RELATED"/>
    <property type="match status" value="1"/>
</dbReference>
<dbReference type="Pfam" id="PF00079">
    <property type="entry name" value="Serpin"/>
    <property type="match status" value="1"/>
</dbReference>
<sequence length="229" mass="25891">MIKDIMDQIPPYAIMYLVNAVAFEGEWQDPYEKEQVHDADFYDIDGNHSTVSMMYSEEYSFLKEEHAVGFIKPYKEGFDFVALLPDENMDIRDYISQMNGETFLKTIAQANDTIVQTGMPKFKAETQKELAEVLDRMGMHDAFDEKLADFSQMGNCKNGDNLYISRVLHRTKIEVNELGTKAGAATVVEVETMGCLEAVENVVLDRPFVYAIIDRENGIPVFIGAADAL</sequence>
<dbReference type="InterPro" id="IPR023795">
    <property type="entry name" value="Serpin_CS"/>
</dbReference>
<organism evidence="3 4">
    <name type="scientific">Roseburia intestinalis XB6B4</name>
    <dbReference type="NCBI Taxonomy" id="718255"/>
    <lineage>
        <taxon>Bacteria</taxon>
        <taxon>Bacillati</taxon>
        <taxon>Bacillota</taxon>
        <taxon>Clostridia</taxon>
        <taxon>Lachnospirales</taxon>
        <taxon>Lachnospiraceae</taxon>
        <taxon>Roseburia</taxon>
    </lineage>
</organism>
<proteinExistence type="inferred from homology"/>
<protein>
    <submittedName>
        <fullName evidence="3">Serine protease inhibitor</fullName>
    </submittedName>
</protein>